<dbReference type="STRING" id="1563681.BFP71_09065"/>
<dbReference type="Proteomes" id="UP000095552">
    <property type="component" value="Unassembled WGS sequence"/>
</dbReference>
<keyword evidence="1" id="KW-1133">Transmembrane helix</keyword>
<feature type="transmembrane region" description="Helical" evidence="1">
    <location>
        <begin position="104"/>
        <end position="124"/>
    </location>
</feature>
<dbReference type="InterPro" id="IPR016035">
    <property type="entry name" value="Acyl_Trfase/lysoPLipase"/>
</dbReference>
<feature type="transmembrane region" description="Helical" evidence="1">
    <location>
        <begin position="60"/>
        <end position="84"/>
    </location>
</feature>
<evidence type="ECO:0000256" key="1">
    <source>
        <dbReference type="SAM" id="Phobius"/>
    </source>
</evidence>
<proteinExistence type="predicted"/>
<dbReference type="AlphaFoldDB" id="A0A1E5T2D9"/>
<dbReference type="EMBL" id="MDGQ01000005">
    <property type="protein sequence ID" value="OEK05511.1"/>
    <property type="molecule type" value="Genomic_DNA"/>
</dbReference>
<reference evidence="2 3" key="1">
    <citation type="submission" date="2016-08" db="EMBL/GenBank/DDBJ databases">
        <title>Draft genome of Fabibacter sp. strain SK-8.</title>
        <authorList>
            <person name="Wong S.-K."/>
            <person name="Hamasaki K."/>
            <person name="Yoshizawa S."/>
        </authorList>
    </citation>
    <scope>NUCLEOTIDE SEQUENCE [LARGE SCALE GENOMIC DNA]</scope>
    <source>
        <strain evidence="2 3">SK-8</strain>
    </source>
</reference>
<feature type="transmembrane region" description="Helical" evidence="1">
    <location>
        <begin position="136"/>
        <end position="158"/>
    </location>
</feature>
<evidence type="ECO:0000313" key="3">
    <source>
        <dbReference type="Proteomes" id="UP000095552"/>
    </source>
</evidence>
<evidence type="ECO:0000313" key="2">
    <source>
        <dbReference type="EMBL" id="OEK05511.1"/>
    </source>
</evidence>
<sequence length="731" mass="82844">MLNAIIHSFPIKLLLVHVKHNQFLLFYWAILFATVDGRFGKALGLPFLFLDPIYLGKVGFWGFLIIGVALAGFSMAFNITSYILDGFRFPFLGTLPKPFSHYCLNNGLIPLAFLAFYIHRVITFQLNVELYENTRIIFGLLGLLSGYVLMLSFLFLYFTRTNRDIQKVLSSKAVRIAKNPAKNYNAFEKLRRLKKKKVKVLYYFSLNLKIHSTRRYERYYDRIAILGIFKQNQRNAIVVEMLLLVVLIGLGVFQTSPLFQIPAASSAILLMTMIVMATGALSYWLRSWVVTTVIGLFILANILTSEFNLGYEYPAYGLDYSGPKTEYSLEVVEDLASPEAIDKSKAHWIQMLENWKAKTGEVKPRMTLIAVSGGGQRSALWTVNVLKHADSVSKGNLMKETFLITGASGGLIGAAFFRDLYWEKRDLQSEEHLDEIGQELLNPLIFSLLINDIFYKAKHFESGGQVYKRERGYEFESNLSNNLEGQLDRPISAYQKAEFNGEIPALLVSPLITNDGRKLNISPQPVAFLNLGPNGESITQGVDFRALMKGKQPDSLRFLTALRMSATFPYVTPTITLPTDPPIQIADAGISDNYGVVDALVFVNVFKEWILENTSEVVLLTIRDSDKNEALGPVESKNFLERALSPIRSAYQSWDKVQTIKNDQFFELTKAGMGNHLRRLEFEYTNADDASDRASLSWRLTEIEKQNILNAIHQKKNQKVLYRYSKAVSIQ</sequence>
<comment type="caution">
    <text evidence="2">The sequence shown here is derived from an EMBL/GenBank/DDBJ whole genome shotgun (WGS) entry which is preliminary data.</text>
</comment>
<keyword evidence="1" id="KW-0472">Membrane</keyword>
<feature type="transmembrane region" description="Helical" evidence="1">
    <location>
        <begin position="259"/>
        <end position="276"/>
    </location>
</feature>
<keyword evidence="3" id="KW-1185">Reference proteome</keyword>
<feature type="transmembrane region" description="Helical" evidence="1">
    <location>
        <begin position="283"/>
        <end position="303"/>
    </location>
</feature>
<accession>A0A1E5T2D9</accession>
<dbReference type="Gene3D" id="3.40.1090.10">
    <property type="entry name" value="Cytosolic phospholipase A2 catalytic domain"/>
    <property type="match status" value="1"/>
</dbReference>
<gene>
    <name evidence="2" type="ORF">BFP71_09065</name>
</gene>
<dbReference type="SUPFAM" id="SSF52151">
    <property type="entry name" value="FabD/lysophospholipase-like"/>
    <property type="match status" value="1"/>
</dbReference>
<keyword evidence="1" id="KW-0812">Transmembrane</keyword>
<name>A0A1E5T2D9_9BACT</name>
<feature type="transmembrane region" description="Helical" evidence="1">
    <location>
        <begin position="236"/>
        <end position="253"/>
    </location>
</feature>
<feature type="transmembrane region" description="Helical" evidence="1">
    <location>
        <begin position="21"/>
        <end position="40"/>
    </location>
</feature>
<organism evidence="2 3">
    <name type="scientific">Roseivirga misakiensis</name>
    <dbReference type="NCBI Taxonomy" id="1563681"/>
    <lineage>
        <taxon>Bacteria</taxon>
        <taxon>Pseudomonadati</taxon>
        <taxon>Bacteroidota</taxon>
        <taxon>Cytophagia</taxon>
        <taxon>Cytophagales</taxon>
        <taxon>Roseivirgaceae</taxon>
        <taxon>Roseivirga</taxon>
    </lineage>
</organism>
<protein>
    <submittedName>
        <fullName evidence="2">Uncharacterized protein</fullName>
    </submittedName>
</protein>